<gene>
    <name evidence="1" type="ORF">ACFSC0_20430</name>
</gene>
<proteinExistence type="predicted"/>
<sequence length="120" mass="13426">MTKPITISPALLATSQVTGAHIVRGTIRAKIGFNPFFDELTHEGFIVFSLWNMPEAASEALTFCKSRGLPCNIDPDRGDHSLWTEPGFYQWRSWGKAMVVFAPEQHALAVEFKLRFGGEE</sequence>
<organism evidence="1 2">
    <name type="scientific">Phenylobacterium terrae</name>
    <dbReference type="NCBI Taxonomy" id="2665495"/>
    <lineage>
        <taxon>Bacteria</taxon>
        <taxon>Pseudomonadati</taxon>
        <taxon>Pseudomonadota</taxon>
        <taxon>Alphaproteobacteria</taxon>
        <taxon>Caulobacterales</taxon>
        <taxon>Caulobacteraceae</taxon>
        <taxon>Phenylobacterium</taxon>
    </lineage>
</organism>
<reference evidence="2" key="1">
    <citation type="journal article" date="2019" name="Int. J. Syst. Evol. Microbiol.">
        <title>The Global Catalogue of Microorganisms (GCM) 10K type strain sequencing project: providing services to taxonomists for standard genome sequencing and annotation.</title>
        <authorList>
            <consortium name="The Broad Institute Genomics Platform"/>
            <consortium name="The Broad Institute Genome Sequencing Center for Infectious Disease"/>
            <person name="Wu L."/>
            <person name="Ma J."/>
        </authorList>
    </citation>
    <scope>NUCLEOTIDE SEQUENCE [LARGE SCALE GENOMIC DNA]</scope>
    <source>
        <strain evidence="2">DFY28</strain>
    </source>
</reference>
<keyword evidence="2" id="KW-1185">Reference proteome</keyword>
<dbReference type="Proteomes" id="UP001597237">
    <property type="component" value="Unassembled WGS sequence"/>
</dbReference>
<dbReference type="RefSeq" id="WP_377283350.1">
    <property type="nucleotide sequence ID" value="NZ_JBHRSI010000009.1"/>
</dbReference>
<evidence type="ECO:0000313" key="1">
    <source>
        <dbReference type="EMBL" id="MFD1785771.1"/>
    </source>
</evidence>
<name>A0ABW4N727_9CAUL</name>
<comment type="caution">
    <text evidence="1">The sequence shown here is derived from an EMBL/GenBank/DDBJ whole genome shotgun (WGS) entry which is preliminary data.</text>
</comment>
<protein>
    <submittedName>
        <fullName evidence="1">Uncharacterized protein</fullName>
    </submittedName>
</protein>
<accession>A0ABW4N727</accession>
<dbReference type="EMBL" id="JBHUEY010000012">
    <property type="protein sequence ID" value="MFD1785771.1"/>
    <property type="molecule type" value="Genomic_DNA"/>
</dbReference>
<evidence type="ECO:0000313" key="2">
    <source>
        <dbReference type="Proteomes" id="UP001597237"/>
    </source>
</evidence>